<proteinExistence type="predicted"/>
<dbReference type="Gene3D" id="3.40.720.10">
    <property type="entry name" value="Alkaline Phosphatase, subunit A"/>
    <property type="match status" value="1"/>
</dbReference>
<dbReference type="Proteomes" id="UP000292958">
    <property type="component" value="Unassembled WGS sequence"/>
</dbReference>
<name>A0A4Q7YR35_9BACT</name>
<dbReference type="InterPro" id="IPR017850">
    <property type="entry name" value="Alkaline_phosphatase_core_sf"/>
</dbReference>
<dbReference type="SUPFAM" id="SSF53649">
    <property type="entry name" value="Alkaline phosphatase-like"/>
    <property type="match status" value="1"/>
</dbReference>
<organism evidence="1 2">
    <name type="scientific">Edaphobacter modestus</name>
    <dbReference type="NCBI Taxonomy" id="388466"/>
    <lineage>
        <taxon>Bacteria</taxon>
        <taxon>Pseudomonadati</taxon>
        <taxon>Acidobacteriota</taxon>
        <taxon>Terriglobia</taxon>
        <taxon>Terriglobales</taxon>
        <taxon>Acidobacteriaceae</taxon>
        <taxon>Edaphobacter</taxon>
    </lineage>
</organism>
<accession>A0A4Q7YR35</accession>
<sequence length="386" mass="42485">MFEIPSGSDFLTQIAQQSVSRRRFLRDMTGAGAGLLIGARRASALRREYGQKTIIVTFGGGARDQETFAPEGQRYIPRILMELIPRATFYTQVVNRGILGHYVANASLATGCYESFNNFQSIRPENPTIFEYFRQDRRRQASDVWVIAPSNGFTSIGESGHPAYGRGKGATVVLPKALLAGVSGGSERPFESLLRDSHEGPVGAGVYASTARQDEAIRDLLQISMSDFKAHAQSVSSPDELSLYIALHLMRSKAPSLIWITLHDIDIAHAGAFSLYTDAIQRTDRICAELVRAMDQEPEYKGQTNFFILPDFGRDADDDPSGNGFQHHRSGDALCRTTWLLAMGPGIRENTTVDRPVESIDLVPTVAKMLACDARFAQGRPLVEVL</sequence>
<dbReference type="InterPro" id="IPR006311">
    <property type="entry name" value="TAT_signal"/>
</dbReference>
<dbReference type="OrthoDB" id="9791578at2"/>
<evidence type="ECO:0008006" key="3">
    <source>
        <dbReference type="Google" id="ProtNLM"/>
    </source>
</evidence>
<evidence type="ECO:0000313" key="1">
    <source>
        <dbReference type="EMBL" id="RZU39373.1"/>
    </source>
</evidence>
<dbReference type="AlphaFoldDB" id="A0A4Q7YR35"/>
<reference evidence="1 2" key="1">
    <citation type="submission" date="2019-02" db="EMBL/GenBank/DDBJ databases">
        <title>Genomic Encyclopedia of Archaeal and Bacterial Type Strains, Phase II (KMG-II): from individual species to whole genera.</title>
        <authorList>
            <person name="Goeker M."/>
        </authorList>
    </citation>
    <scope>NUCLEOTIDE SEQUENCE [LARGE SCALE GENOMIC DNA]</scope>
    <source>
        <strain evidence="1 2">DSM 18101</strain>
    </source>
</reference>
<evidence type="ECO:0000313" key="2">
    <source>
        <dbReference type="Proteomes" id="UP000292958"/>
    </source>
</evidence>
<dbReference type="EMBL" id="SHKW01000001">
    <property type="protein sequence ID" value="RZU39373.1"/>
    <property type="molecule type" value="Genomic_DNA"/>
</dbReference>
<gene>
    <name evidence="1" type="ORF">BDD14_0751</name>
</gene>
<keyword evidence="2" id="KW-1185">Reference proteome</keyword>
<comment type="caution">
    <text evidence="1">The sequence shown here is derived from an EMBL/GenBank/DDBJ whole genome shotgun (WGS) entry which is preliminary data.</text>
</comment>
<dbReference type="PROSITE" id="PS51318">
    <property type="entry name" value="TAT"/>
    <property type="match status" value="1"/>
</dbReference>
<protein>
    <recommendedName>
        <fullName evidence="3">Secreted protein</fullName>
    </recommendedName>
</protein>